<evidence type="ECO:0000256" key="1">
    <source>
        <dbReference type="SAM" id="MobiDB-lite"/>
    </source>
</evidence>
<comment type="caution">
    <text evidence="2">The sequence shown here is derived from an EMBL/GenBank/DDBJ whole genome shotgun (WGS) entry which is preliminary data.</text>
</comment>
<feature type="region of interest" description="Disordered" evidence="1">
    <location>
        <begin position="175"/>
        <end position="226"/>
    </location>
</feature>
<reference evidence="2" key="1">
    <citation type="submission" date="2020-05" db="EMBL/GenBank/DDBJ databases">
        <title>Phylogenomic resolution of chytrid fungi.</title>
        <authorList>
            <person name="Stajich J.E."/>
            <person name="Amses K."/>
            <person name="Simmons R."/>
            <person name="Seto K."/>
            <person name="Myers J."/>
            <person name="Bonds A."/>
            <person name="Quandt C.A."/>
            <person name="Barry K."/>
            <person name="Liu P."/>
            <person name="Grigoriev I."/>
            <person name="Longcore J.E."/>
            <person name="James T.Y."/>
        </authorList>
    </citation>
    <scope>NUCLEOTIDE SEQUENCE</scope>
    <source>
        <strain evidence="2">JEL0379</strain>
    </source>
</reference>
<organism evidence="2 3">
    <name type="scientific">Geranomyces variabilis</name>
    <dbReference type="NCBI Taxonomy" id="109894"/>
    <lineage>
        <taxon>Eukaryota</taxon>
        <taxon>Fungi</taxon>
        <taxon>Fungi incertae sedis</taxon>
        <taxon>Chytridiomycota</taxon>
        <taxon>Chytridiomycota incertae sedis</taxon>
        <taxon>Chytridiomycetes</taxon>
        <taxon>Spizellomycetales</taxon>
        <taxon>Powellomycetaceae</taxon>
        <taxon>Geranomyces</taxon>
    </lineage>
</organism>
<feature type="compositionally biased region" description="Polar residues" evidence="1">
    <location>
        <begin position="175"/>
        <end position="190"/>
    </location>
</feature>
<dbReference type="AlphaFoldDB" id="A0AAD5TQU0"/>
<gene>
    <name evidence="2" type="ORF">HDU87_005960</name>
</gene>
<feature type="compositionally biased region" description="Polar residues" evidence="1">
    <location>
        <begin position="135"/>
        <end position="145"/>
    </location>
</feature>
<sequence length="246" mass="25542">MGNIPGWNSWSFQFPKDAVAVAAAAAAAAAAVSMPADLFSDVGLTQPPSSVSPPCTPVNRRIIAFGEVSTDLAGPSTVDNHPGTDQPQQQQQAQQQPQQPEQRQQSRPQQEDQQSQTQPQQHHHHHHHHHLPATADSSPPSVHNTAQFHGFLQNFAMAQLGETVAGVGIGVGVQTSPCSSGEQHQRSGGNIASDDGSVSAGNTSGVVVGANDPSSAGEHPPGTETVAGGMASAAAAFRNPAPFFWL</sequence>
<proteinExistence type="predicted"/>
<accession>A0AAD5TQU0</accession>
<evidence type="ECO:0000313" key="3">
    <source>
        <dbReference type="Proteomes" id="UP001212152"/>
    </source>
</evidence>
<protein>
    <submittedName>
        <fullName evidence="2">Uncharacterized protein</fullName>
    </submittedName>
</protein>
<keyword evidence="3" id="KW-1185">Reference proteome</keyword>
<dbReference type="EMBL" id="JADGJQ010000005">
    <property type="protein sequence ID" value="KAJ3183844.1"/>
    <property type="molecule type" value="Genomic_DNA"/>
</dbReference>
<feature type="region of interest" description="Disordered" evidence="1">
    <location>
        <begin position="71"/>
        <end position="145"/>
    </location>
</feature>
<evidence type="ECO:0000313" key="2">
    <source>
        <dbReference type="EMBL" id="KAJ3183844.1"/>
    </source>
</evidence>
<feature type="compositionally biased region" description="Low complexity" evidence="1">
    <location>
        <begin position="84"/>
        <end position="120"/>
    </location>
</feature>
<feature type="compositionally biased region" description="Basic residues" evidence="1">
    <location>
        <begin position="121"/>
        <end position="131"/>
    </location>
</feature>
<dbReference type="Proteomes" id="UP001212152">
    <property type="component" value="Unassembled WGS sequence"/>
</dbReference>
<name>A0AAD5TQU0_9FUNG</name>